<proteinExistence type="predicted"/>
<sequence>MFKKLALSIFVLLLLPAVCIAGKVAIRTSSFIAQSGEAIFNGNVLSDGDYSTGWIENGDGDGPGQWLQFFFPTEVIVDSVIIRNGIGVGNEFKNVNRIKDIFISYSKGQRQSFTLLDSEKKQSPAVKKWPTTSLVFSIRSVYSDGKSEDAGLSEIVIKYHKPTSEELDLADKANSVNLVAAQKSPATSRKKSSEEQKALYKNMSAAEKKEFVVNELKIFFDRFYTSFVTINEEYPRMYTEEHFLRESAMFENFRAMLKKRGVLGNYKKAIVSTADLKYDIRTLTPTEVELWVKGEYTVMFDMKAKQITEKALYHLKREHGEWKVDNKVEY</sequence>
<dbReference type="SUPFAM" id="SSF49785">
    <property type="entry name" value="Galactose-binding domain-like"/>
    <property type="match status" value="1"/>
</dbReference>
<dbReference type="Gene3D" id="2.60.120.260">
    <property type="entry name" value="Galactose-binding domain-like"/>
    <property type="match status" value="1"/>
</dbReference>
<dbReference type="AlphaFoldDB" id="L0RAN8"/>
<gene>
    <name evidence="2" type="ORF">DESAM_21542</name>
</gene>
<dbReference type="NCBIfam" id="NF047619">
    <property type="entry name" value="NADase_discoid"/>
    <property type="match status" value="1"/>
</dbReference>
<dbReference type="InterPro" id="IPR008979">
    <property type="entry name" value="Galactose-bd-like_sf"/>
</dbReference>
<name>L0RAN8_9BACT</name>
<reference evidence="2 3" key="1">
    <citation type="submission" date="2012-10" db="EMBL/GenBank/DDBJ databases">
        <authorList>
            <person name="Genoscope - CEA"/>
        </authorList>
    </citation>
    <scope>NUCLEOTIDE SEQUENCE [LARGE SCALE GENOMIC DNA]</scope>
    <source>
        <strain evidence="3">AM13 / DSM 14728</strain>
    </source>
</reference>
<protein>
    <recommendedName>
        <fullName evidence="1">NAD glycohydrolase translocation F5/8 type C domain-containing protein</fullName>
    </recommendedName>
</protein>
<dbReference type="PATRIC" id="fig|1121451.3.peg.1781"/>
<dbReference type="EMBL" id="FO203522">
    <property type="protein sequence ID" value="CCO23819.1"/>
    <property type="molecule type" value="Genomic_DNA"/>
</dbReference>
<evidence type="ECO:0000259" key="1">
    <source>
        <dbReference type="Pfam" id="PF25302"/>
    </source>
</evidence>
<dbReference type="InterPro" id="IPR057561">
    <property type="entry name" value="NADase_transloc"/>
</dbReference>
<dbReference type="Pfam" id="PF25302">
    <property type="entry name" value="NADase_transloc"/>
    <property type="match status" value="1"/>
</dbReference>
<evidence type="ECO:0000313" key="3">
    <source>
        <dbReference type="Proteomes" id="UP000010808"/>
    </source>
</evidence>
<dbReference type="Proteomes" id="UP000010808">
    <property type="component" value="Chromosome"/>
</dbReference>
<organism evidence="2 3">
    <name type="scientific">Maridesulfovibrio hydrothermalis AM13 = DSM 14728</name>
    <dbReference type="NCBI Taxonomy" id="1121451"/>
    <lineage>
        <taxon>Bacteria</taxon>
        <taxon>Pseudomonadati</taxon>
        <taxon>Thermodesulfobacteriota</taxon>
        <taxon>Desulfovibrionia</taxon>
        <taxon>Desulfovibrionales</taxon>
        <taxon>Desulfovibrionaceae</taxon>
        <taxon>Maridesulfovibrio</taxon>
    </lineage>
</organism>
<dbReference type="OrthoDB" id="5450334at2"/>
<accession>L0RAN8</accession>
<dbReference type="RefSeq" id="WP_015336422.1">
    <property type="nucleotide sequence ID" value="NC_020055.1"/>
</dbReference>
<dbReference type="eggNOG" id="COG2304">
    <property type="taxonomic scope" value="Bacteria"/>
</dbReference>
<keyword evidence="3" id="KW-1185">Reference proteome</keyword>
<dbReference type="STRING" id="1121451.DESAM_21542"/>
<evidence type="ECO:0000313" key="2">
    <source>
        <dbReference type="EMBL" id="CCO23819.1"/>
    </source>
</evidence>
<dbReference type="HOGENOM" id="CLU_841263_0_0_7"/>
<dbReference type="KEGG" id="dhy:DESAM_21542"/>
<feature type="domain" description="NAD glycohydrolase translocation F5/8 type C" evidence="1">
    <location>
        <begin position="25"/>
        <end position="157"/>
    </location>
</feature>